<dbReference type="RefSeq" id="WP_131864532.1">
    <property type="nucleotide sequence ID" value="NZ_SMCR01000002.1"/>
</dbReference>
<keyword evidence="4" id="KW-1003">Cell membrane</keyword>
<evidence type="ECO:0000256" key="2">
    <source>
        <dbReference type="ARBA" id="ARBA00005745"/>
    </source>
</evidence>
<evidence type="ECO:0000256" key="10">
    <source>
        <dbReference type="SAM" id="Phobius"/>
    </source>
</evidence>
<dbReference type="AlphaFoldDB" id="A0A4R3Z2L3"/>
<feature type="transmembrane region" description="Helical" evidence="10">
    <location>
        <begin position="218"/>
        <end position="234"/>
    </location>
</feature>
<dbReference type="OrthoDB" id="9805682at2"/>
<dbReference type="InterPro" id="IPR018076">
    <property type="entry name" value="T2SS_GspF_dom"/>
</dbReference>
<keyword evidence="3 9" id="KW-0813">Transport</keyword>
<dbReference type="Pfam" id="PF00482">
    <property type="entry name" value="T2SSF"/>
    <property type="match status" value="2"/>
</dbReference>
<evidence type="ECO:0000256" key="8">
    <source>
        <dbReference type="ARBA" id="ARBA00023136"/>
    </source>
</evidence>
<evidence type="ECO:0000313" key="13">
    <source>
        <dbReference type="Proteomes" id="UP000295719"/>
    </source>
</evidence>
<dbReference type="GO" id="GO:0005886">
    <property type="term" value="C:plasma membrane"/>
    <property type="evidence" value="ECO:0007669"/>
    <property type="project" value="UniProtKB-SubCell"/>
</dbReference>
<evidence type="ECO:0000313" key="12">
    <source>
        <dbReference type="EMBL" id="TCV99167.1"/>
    </source>
</evidence>
<keyword evidence="13" id="KW-1185">Reference proteome</keyword>
<evidence type="ECO:0000256" key="3">
    <source>
        <dbReference type="ARBA" id="ARBA00022448"/>
    </source>
</evidence>
<keyword evidence="8 10" id="KW-0472">Membrane</keyword>
<dbReference type="Proteomes" id="UP000295719">
    <property type="component" value="Unassembled WGS sequence"/>
</dbReference>
<sequence>MINSQWLFRWRGLSKTGEPCEGERIGTSRKAVCRLLVREGLQPFSVHLSGYLPASYWQRAALIELSLQLASLLGAGLPLRDSLHLLAEDHPGAGWRCVLASLAARIEQGQSLSIALTAFPQVFPATWPPMVTLGEMTGRLDQCFSQLADNEGNVQLLKQQVIQALRYPLFVCFTAVLVLVGMFTLVLPEFARLYQSAGAVLPGPTRALLTLAEVLERYGLLLLAMMSLLAMVYRRTLRQNPVWRQVTGRLLLRLPMLGRVIRHHNIYLLFRTLAMTHPAGITLDNGLALAAATASHQAYHLAIIEFITHIRHGHAFSQALLNHKLFPPQCRLLIKTAEYAGTLDDIFGQLAGLHEQRTRQLARALTQWAEPLLLLIVGGMVCGLVFVLYLPLLDLGEVMGHF</sequence>
<organism evidence="12 13">
    <name type="scientific">Biostraticola tofi</name>
    <dbReference type="NCBI Taxonomy" id="466109"/>
    <lineage>
        <taxon>Bacteria</taxon>
        <taxon>Pseudomonadati</taxon>
        <taxon>Pseudomonadota</taxon>
        <taxon>Gammaproteobacteria</taxon>
        <taxon>Enterobacterales</taxon>
        <taxon>Bruguierivoracaceae</taxon>
        <taxon>Biostraticola</taxon>
    </lineage>
</organism>
<dbReference type="NCBIfam" id="NF007861">
    <property type="entry name" value="PRK10573.1"/>
    <property type="match status" value="1"/>
</dbReference>
<dbReference type="GO" id="GO:0015628">
    <property type="term" value="P:protein secretion by the type II secretion system"/>
    <property type="evidence" value="ECO:0007669"/>
    <property type="project" value="TreeGrafter"/>
</dbReference>
<feature type="transmembrane region" description="Helical" evidence="10">
    <location>
        <begin position="167"/>
        <end position="187"/>
    </location>
</feature>
<evidence type="ECO:0000259" key="11">
    <source>
        <dbReference type="Pfam" id="PF00482"/>
    </source>
</evidence>
<gene>
    <name evidence="12" type="ORF">EDC52_102508</name>
</gene>
<name>A0A4R3Z2L3_9GAMM</name>
<keyword evidence="5" id="KW-0997">Cell inner membrane</keyword>
<evidence type="ECO:0000256" key="7">
    <source>
        <dbReference type="ARBA" id="ARBA00022989"/>
    </source>
</evidence>
<dbReference type="PRINTS" id="PR00812">
    <property type="entry name" value="BCTERIALGSPF"/>
</dbReference>
<dbReference type="PROSITE" id="PS00874">
    <property type="entry name" value="T2SP_F"/>
    <property type="match status" value="1"/>
</dbReference>
<protein>
    <submittedName>
        <fullName evidence="12">Protein transport protein HofC</fullName>
    </submittedName>
</protein>
<dbReference type="Gene3D" id="1.20.81.30">
    <property type="entry name" value="Type II secretion system (T2SS), domain F"/>
    <property type="match status" value="2"/>
</dbReference>
<evidence type="ECO:0000256" key="1">
    <source>
        <dbReference type="ARBA" id="ARBA00004429"/>
    </source>
</evidence>
<evidence type="ECO:0000256" key="6">
    <source>
        <dbReference type="ARBA" id="ARBA00022692"/>
    </source>
</evidence>
<comment type="similarity">
    <text evidence="2 9">Belongs to the GSP F family.</text>
</comment>
<evidence type="ECO:0000256" key="5">
    <source>
        <dbReference type="ARBA" id="ARBA00022519"/>
    </source>
</evidence>
<dbReference type="PANTHER" id="PTHR30012:SF7">
    <property type="entry name" value="PROTEIN TRANSPORT PROTEIN HOFC HOMOLOG"/>
    <property type="match status" value="1"/>
</dbReference>
<keyword evidence="7 10" id="KW-1133">Transmembrane helix</keyword>
<dbReference type="InterPro" id="IPR003004">
    <property type="entry name" value="GspF/PilC"/>
</dbReference>
<comment type="caution">
    <text evidence="12">The sequence shown here is derived from an EMBL/GenBank/DDBJ whole genome shotgun (WGS) entry which is preliminary data.</text>
</comment>
<feature type="domain" description="Type II secretion system protein GspF" evidence="11">
    <location>
        <begin position="270"/>
        <end position="391"/>
    </location>
</feature>
<feature type="domain" description="Type II secretion system protein GspF" evidence="11">
    <location>
        <begin position="67"/>
        <end position="188"/>
    </location>
</feature>
<evidence type="ECO:0000256" key="4">
    <source>
        <dbReference type="ARBA" id="ARBA00022475"/>
    </source>
</evidence>
<feature type="transmembrane region" description="Helical" evidence="10">
    <location>
        <begin position="372"/>
        <end position="392"/>
    </location>
</feature>
<dbReference type="EMBL" id="SMCR01000002">
    <property type="protein sequence ID" value="TCV99167.1"/>
    <property type="molecule type" value="Genomic_DNA"/>
</dbReference>
<accession>A0A4R3Z2L3</accession>
<proteinExistence type="inferred from homology"/>
<dbReference type="FunFam" id="1.20.81.30:FF:000001">
    <property type="entry name" value="Type II secretion system protein F"/>
    <property type="match status" value="1"/>
</dbReference>
<dbReference type="InterPro" id="IPR042094">
    <property type="entry name" value="T2SS_GspF_sf"/>
</dbReference>
<reference evidence="12 13" key="1">
    <citation type="submission" date="2019-03" db="EMBL/GenBank/DDBJ databases">
        <title>Genomic Encyclopedia of Type Strains, Phase IV (KMG-IV): sequencing the most valuable type-strain genomes for metagenomic binning, comparative biology and taxonomic classification.</title>
        <authorList>
            <person name="Goeker M."/>
        </authorList>
    </citation>
    <scope>NUCLEOTIDE SEQUENCE [LARGE SCALE GENOMIC DNA]</scope>
    <source>
        <strain evidence="12 13">DSM 19580</strain>
    </source>
</reference>
<comment type="subcellular location">
    <subcellularLocation>
        <location evidence="1 9">Cell inner membrane</location>
        <topology evidence="1 9">Multi-pass membrane protein</topology>
    </subcellularLocation>
</comment>
<evidence type="ECO:0000256" key="9">
    <source>
        <dbReference type="RuleBase" id="RU003923"/>
    </source>
</evidence>
<dbReference type="InterPro" id="IPR001992">
    <property type="entry name" value="T2SS_GspF/T4SS_PilC_CS"/>
</dbReference>
<keyword evidence="6 9" id="KW-0812">Transmembrane</keyword>
<dbReference type="PANTHER" id="PTHR30012">
    <property type="entry name" value="GENERAL SECRETION PATHWAY PROTEIN"/>
    <property type="match status" value="1"/>
</dbReference>